<dbReference type="PANTHER" id="PTHR35861:SF2">
    <property type="entry name" value="FELS-2 PROPHAGE PROTEIN"/>
    <property type="match status" value="1"/>
</dbReference>
<dbReference type="EMBL" id="LWAE01000015">
    <property type="protein sequence ID" value="KZL88713.1"/>
    <property type="molecule type" value="Genomic_DNA"/>
</dbReference>
<dbReference type="PANTHER" id="PTHR35861">
    <property type="match status" value="1"/>
</dbReference>
<gene>
    <name evidence="1" type="ORF">CLMAG_60020</name>
</gene>
<sequence>MSYQHGVYIQENATPVTPPITADCGIQVAVGTAPVNLASDPEGAVNKPILCYSLGEAVGGVGYCEDFKNYTLCQSIDATFNIFNVAPIILINVLDPTVHKSVVDPQVLSIVNGVVNVNVFGVMLDNTFIVKDSTGTTAYVKDTDYSVAFDKNGYPVITVLKSGAIPTGATQLQVTCNKIDPSKVTKDDIIGGYDVSTNLYSGLELINQVYPKLGIVPGTLIAPGWSHDPEVAAVMNAKIEGINGSFNGETVVDVDTTACKKYTDVPSWKSLNGYTGKRQFSMWPKIKVGSKQYYYSAIFAALIQYTDANSKGVPYRSPSNKLMAISGTVLEDGTEVFLDQLQANFLNGNGIVTAININGWRSWGNNTSIYPASSDPKDRFIPIRRIFDWWGNTFILTYFQKVDDPTNYRLIESVVDSENIRGNGFQAAGQIAGAKIEFRSKDNPLTDILNGKIQFIQKIAAFPPAENIINVLEFDPSTLQASLGGGN</sequence>
<dbReference type="STRING" id="1121326.CLMAG_60020"/>
<reference evidence="1 2" key="1">
    <citation type="submission" date="2016-04" db="EMBL/GenBank/DDBJ databases">
        <title>Genome sequence of Clostridium magnum DSM 2767.</title>
        <authorList>
            <person name="Poehlein A."/>
            <person name="Uhlig R."/>
            <person name="Fischer R."/>
            <person name="Bahl H."/>
            <person name="Daniel R."/>
        </authorList>
    </citation>
    <scope>NUCLEOTIDE SEQUENCE [LARGE SCALE GENOMIC DNA]</scope>
    <source>
        <strain evidence="1 2">DSM 2767</strain>
    </source>
</reference>
<dbReference type="OrthoDB" id="9767864at2"/>
<evidence type="ECO:0008006" key="3">
    <source>
        <dbReference type="Google" id="ProtNLM"/>
    </source>
</evidence>
<protein>
    <recommendedName>
        <fullName evidence="3">Phage tail sheath protein</fullName>
    </recommendedName>
</protein>
<organism evidence="1 2">
    <name type="scientific">Clostridium magnum DSM 2767</name>
    <dbReference type="NCBI Taxonomy" id="1121326"/>
    <lineage>
        <taxon>Bacteria</taxon>
        <taxon>Bacillati</taxon>
        <taxon>Bacillota</taxon>
        <taxon>Clostridia</taxon>
        <taxon>Eubacteriales</taxon>
        <taxon>Clostridiaceae</taxon>
        <taxon>Clostridium</taxon>
    </lineage>
</organism>
<dbReference type="AlphaFoldDB" id="A0A161WJQ2"/>
<comment type="caution">
    <text evidence="1">The sequence shown here is derived from an EMBL/GenBank/DDBJ whole genome shotgun (WGS) entry which is preliminary data.</text>
</comment>
<keyword evidence="2" id="KW-1185">Reference proteome</keyword>
<name>A0A161WJQ2_9CLOT</name>
<dbReference type="RefSeq" id="WP_066630748.1">
    <property type="nucleotide sequence ID" value="NZ_FQXL01000064.1"/>
</dbReference>
<evidence type="ECO:0000313" key="1">
    <source>
        <dbReference type="EMBL" id="KZL88713.1"/>
    </source>
</evidence>
<accession>A0A161WJQ2</accession>
<dbReference type="PATRIC" id="fig|1121326.3.peg.6068"/>
<proteinExistence type="predicted"/>
<evidence type="ECO:0000313" key="2">
    <source>
        <dbReference type="Proteomes" id="UP000076603"/>
    </source>
</evidence>
<dbReference type="InterPro" id="IPR052042">
    <property type="entry name" value="Tail_sheath_structural"/>
</dbReference>
<dbReference type="Proteomes" id="UP000076603">
    <property type="component" value="Unassembled WGS sequence"/>
</dbReference>